<gene>
    <name evidence="2" type="ORF">SAMN05444377_10969</name>
</gene>
<dbReference type="Gene3D" id="3.30.70.1070">
    <property type="entry name" value="Sporulation related repeat"/>
    <property type="match status" value="1"/>
</dbReference>
<dbReference type="Pfam" id="PF05036">
    <property type="entry name" value="SPOR"/>
    <property type="match status" value="1"/>
</dbReference>
<dbReference type="SUPFAM" id="SSF110997">
    <property type="entry name" value="Sporulation related repeat"/>
    <property type="match status" value="1"/>
</dbReference>
<sequence length="130" mass="15307">MKIRLQKPIKKWLFLGLFFLNFNILFSQQVTVEQDPKFEQLLAEKRKINAAITVNNRYKIQLFSGASEDAKKMLALFRKDNKHYDATIVFSTPLYKVWVGNFKSRIEAERNLMLLKKKYPNALVVKPNRA</sequence>
<proteinExistence type="predicted"/>
<dbReference type="InterPro" id="IPR036680">
    <property type="entry name" value="SPOR-like_sf"/>
</dbReference>
<protein>
    <submittedName>
        <fullName evidence="2">Sporulation related domain-containing protein</fullName>
    </submittedName>
</protein>
<dbReference type="GO" id="GO:0042834">
    <property type="term" value="F:peptidoglycan binding"/>
    <property type="evidence" value="ECO:0007669"/>
    <property type="project" value="InterPro"/>
</dbReference>
<dbReference type="STRING" id="1124188.SAMN05444377_10969"/>
<reference evidence="2 3" key="1">
    <citation type="submission" date="2016-11" db="EMBL/GenBank/DDBJ databases">
        <authorList>
            <person name="Jaros S."/>
            <person name="Januszkiewicz K."/>
            <person name="Wedrychowicz H."/>
        </authorList>
    </citation>
    <scope>NUCLEOTIDE SEQUENCE [LARGE SCALE GENOMIC DNA]</scope>
    <source>
        <strain evidence="2 3">DSM 25660</strain>
    </source>
</reference>
<dbReference type="RefSeq" id="WP_073363477.1">
    <property type="nucleotide sequence ID" value="NZ_FQVQ01000009.1"/>
</dbReference>
<keyword evidence="3" id="KW-1185">Reference proteome</keyword>
<dbReference type="AlphaFoldDB" id="A0A1M5BSS5"/>
<dbReference type="EMBL" id="FQVQ01000009">
    <property type="protein sequence ID" value="SHF45327.1"/>
    <property type="molecule type" value="Genomic_DNA"/>
</dbReference>
<accession>A0A1M5BSS5</accession>
<dbReference type="Proteomes" id="UP000184147">
    <property type="component" value="Unassembled WGS sequence"/>
</dbReference>
<dbReference type="InterPro" id="IPR007730">
    <property type="entry name" value="SPOR-like_dom"/>
</dbReference>
<evidence type="ECO:0000313" key="3">
    <source>
        <dbReference type="Proteomes" id="UP000184147"/>
    </source>
</evidence>
<evidence type="ECO:0000259" key="1">
    <source>
        <dbReference type="PROSITE" id="PS51724"/>
    </source>
</evidence>
<dbReference type="PROSITE" id="PS51724">
    <property type="entry name" value="SPOR"/>
    <property type="match status" value="1"/>
</dbReference>
<dbReference type="OrthoDB" id="2473397at2"/>
<feature type="domain" description="SPOR" evidence="1">
    <location>
        <begin position="52"/>
        <end position="130"/>
    </location>
</feature>
<evidence type="ECO:0000313" key="2">
    <source>
        <dbReference type="EMBL" id="SHF45327.1"/>
    </source>
</evidence>
<organism evidence="2 3">
    <name type="scientific">Flavobacterium fontis</name>
    <dbReference type="NCBI Taxonomy" id="1124188"/>
    <lineage>
        <taxon>Bacteria</taxon>
        <taxon>Pseudomonadati</taxon>
        <taxon>Bacteroidota</taxon>
        <taxon>Flavobacteriia</taxon>
        <taxon>Flavobacteriales</taxon>
        <taxon>Flavobacteriaceae</taxon>
        <taxon>Flavobacterium</taxon>
    </lineage>
</organism>
<name>A0A1M5BSS5_9FLAO</name>